<accession>A0A6J4K8A6</accession>
<name>A0A6J4K8A6_9BACT</name>
<feature type="region of interest" description="Disordered" evidence="1">
    <location>
        <begin position="1"/>
        <end position="178"/>
    </location>
</feature>
<feature type="compositionally biased region" description="Gly residues" evidence="1">
    <location>
        <begin position="76"/>
        <end position="85"/>
    </location>
</feature>
<feature type="non-terminal residue" evidence="2">
    <location>
        <position position="178"/>
    </location>
</feature>
<evidence type="ECO:0000256" key="1">
    <source>
        <dbReference type="SAM" id="MobiDB-lite"/>
    </source>
</evidence>
<feature type="compositionally biased region" description="Gly residues" evidence="1">
    <location>
        <begin position="152"/>
        <end position="163"/>
    </location>
</feature>
<gene>
    <name evidence="2" type="ORF">AVDCRST_MAG11-607</name>
</gene>
<organism evidence="2">
    <name type="scientific">uncultured Gemmatimonadaceae bacterium</name>
    <dbReference type="NCBI Taxonomy" id="246130"/>
    <lineage>
        <taxon>Bacteria</taxon>
        <taxon>Pseudomonadati</taxon>
        <taxon>Gemmatimonadota</taxon>
        <taxon>Gemmatimonadia</taxon>
        <taxon>Gemmatimonadales</taxon>
        <taxon>Gemmatimonadaceae</taxon>
        <taxon>environmental samples</taxon>
    </lineage>
</organism>
<feature type="compositionally biased region" description="Basic and acidic residues" evidence="1">
    <location>
        <begin position="130"/>
        <end position="150"/>
    </location>
</feature>
<proteinExistence type="predicted"/>
<protein>
    <submittedName>
        <fullName evidence="2">Uncharacterized protein</fullName>
    </submittedName>
</protein>
<feature type="compositionally biased region" description="Basic residues" evidence="1">
    <location>
        <begin position="21"/>
        <end position="30"/>
    </location>
</feature>
<feature type="compositionally biased region" description="Basic residues" evidence="1">
    <location>
        <begin position="1"/>
        <end position="13"/>
    </location>
</feature>
<feature type="compositionally biased region" description="Basic residues" evidence="1">
    <location>
        <begin position="110"/>
        <end position="125"/>
    </location>
</feature>
<evidence type="ECO:0000313" key="2">
    <source>
        <dbReference type="EMBL" id="CAA9297721.1"/>
    </source>
</evidence>
<feature type="non-terminal residue" evidence="2">
    <location>
        <position position="1"/>
    </location>
</feature>
<dbReference type="AlphaFoldDB" id="A0A6J4K8A6"/>
<feature type="compositionally biased region" description="Low complexity" evidence="1">
    <location>
        <begin position="49"/>
        <end position="63"/>
    </location>
</feature>
<sequence>ERGARGRASHARARTGAGPGRRLRARRRAGGRGVDRRDRRRPLRRHLGARGPAAQLVAHAVALHPRRPAHADGPAAGAGGGGDARAGGQRLHRALRAAARADRVPGARARAPHRAVRPHRARVQHLRGAQPDRHHGPPGDQQHPADERRGPLVGGVGVLGGGAARQPTAREVPADRAL</sequence>
<reference evidence="2" key="1">
    <citation type="submission" date="2020-02" db="EMBL/GenBank/DDBJ databases">
        <authorList>
            <person name="Meier V. D."/>
        </authorList>
    </citation>
    <scope>NUCLEOTIDE SEQUENCE</scope>
    <source>
        <strain evidence="2">AVDCRST_MAG11</strain>
    </source>
</reference>
<feature type="compositionally biased region" description="Basic residues" evidence="1">
    <location>
        <begin position="38"/>
        <end position="48"/>
    </location>
</feature>
<dbReference type="EMBL" id="CADCTU010000132">
    <property type="protein sequence ID" value="CAA9297721.1"/>
    <property type="molecule type" value="Genomic_DNA"/>
</dbReference>